<name>A0ABT6B0C0_9BURK</name>
<proteinExistence type="predicted"/>
<dbReference type="PANTHER" id="PTHR32309">
    <property type="entry name" value="TYROSINE-PROTEIN KINASE"/>
    <property type="match status" value="1"/>
</dbReference>
<dbReference type="InterPro" id="IPR050445">
    <property type="entry name" value="Bact_polysacc_biosynth/exp"/>
</dbReference>
<dbReference type="Gene3D" id="3.40.50.300">
    <property type="entry name" value="P-loop containing nucleotide triphosphate hydrolases"/>
    <property type="match status" value="1"/>
</dbReference>
<reference evidence="2 3" key="1">
    <citation type="submission" date="2023-03" db="EMBL/GenBank/DDBJ databases">
        <title>Draft assemblies of triclosan tolerant bacteria isolated from returned activated sludge.</title>
        <authorList>
            <person name="Van Hamelsveld S."/>
        </authorList>
    </citation>
    <scope>NUCLEOTIDE SEQUENCE [LARGE SCALE GENOMIC DNA]</scope>
    <source>
        <strain evidence="2 3">GW210010_S58</strain>
    </source>
</reference>
<evidence type="ECO:0008006" key="4">
    <source>
        <dbReference type="Google" id="ProtNLM"/>
    </source>
</evidence>
<keyword evidence="3" id="KW-1185">Reference proteome</keyword>
<evidence type="ECO:0000313" key="3">
    <source>
        <dbReference type="Proteomes" id="UP001216674"/>
    </source>
</evidence>
<dbReference type="Proteomes" id="UP001216674">
    <property type="component" value="Unassembled WGS sequence"/>
</dbReference>
<gene>
    <name evidence="2" type="ORF">P3W85_36145</name>
</gene>
<dbReference type="SUPFAM" id="SSF52540">
    <property type="entry name" value="P-loop containing nucleoside triphosphate hydrolases"/>
    <property type="match status" value="1"/>
</dbReference>
<dbReference type="EMBL" id="JARJLM010000578">
    <property type="protein sequence ID" value="MDF3838322.1"/>
    <property type="molecule type" value="Genomic_DNA"/>
</dbReference>
<sequence length="263" mass="27973">MTSVQRLRHRDAKIEPDATRNRAWPRALRREPQAEGPGDGAQGREGAASDDPHCETPPNHTDWLFSACEPHIADLVHRIDVRLSGRTKRVLQFIGANRGAGASTVAFAYASALAALRQRRVLLLSADEGRGAPGVLACVSGGRPLSDAISTLHGTLSYGALNCELTSDRDAEMLMADVAVWRKIGEAFDEVVVDCRPVDISLGALAIASRADGVVVVIEAGRTLETSAQALLDSLDAVNAPVLGAVLNHDTWEGRSGSRGDDE</sequence>
<dbReference type="PANTHER" id="PTHR32309:SF13">
    <property type="entry name" value="FERRIC ENTEROBACTIN TRANSPORT PROTEIN FEPE"/>
    <property type="match status" value="1"/>
</dbReference>
<protein>
    <recommendedName>
        <fullName evidence="4">CpsD/CapB family tyrosine-protein kinase</fullName>
    </recommendedName>
</protein>
<feature type="region of interest" description="Disordered" evidence="1">
    <location>
        <begin position="1"/>
        <end position="58"/>
    </location>
</feature>
<evidence type="ECO:0000313" key="2">
    <source>
        <dbReference type="EMBL" id="MDF3838322.1"/>
    </source>
</evidence>
<organism evidence="2 3">
    <name type="scientific">Cupriavidus basilensis</name>
    <dbReference type="NCBI Taxonomy" id="68895"/>
    <lineage>
        <taxon>Bacteria</taxon>
        <taxon>Pseudomonadati</taxon>
        <taxon>Pseudomonadota</taxon>
        <taxon>Betaproteobacteria</taxon>
        <taxon>Burkholderiales</taxon>
        <taxon>Burkholderiaceae</taxon>
        <taxon>Cupriavidus</taxon>
    </lineage>
</organism>
<accession>A0ABT6B0C0</accession>
<evidence type="ECO:0000256" key="1">
    <source>
        <dbReference type="SAM" id="MobiDB-lite"/>
    </source>
</evidence>
<feature type="compositionally biased region" description="Basic residues" evidence="1">
    <location>
        <begin position="1"/>
        <end position="11"/>
    </location>
</feature>
<dbReference type="RefSeq" id="WP_276268305.1">
    <property type="nucleotide sequence ID" value="NZ_JARJLM010000578.1"/>
</dbReference>
<dbReference type="InterPro" id="IPR027417">
    <property type="entry name" value="P-loop_NTPase"/>
</dbReference>
<comment type="caution">
    <text evidence="2">The sequence shown here is derived from an EMBL/GenBank/DDBJ whole genome shotgun (WGS) entry which is preliminary data.</text>
</comment>